<dbReference type="eggNOG" id="COG2834">
    <property type="taxonomic scope" value="Bacteria"/>
</dbReference>
<keyword evidence="8 10" id="KW-0653">Protein transport</keyword>
<keyword evidence="7 10" id="KW-0574">Periplasm</keyword>
<dbReference type="RefSeq" id="WP_034891713.1">
    <property type="nucleotide sequence ID" value="NZ_JRUQ01000029.1"/>
</dbReference>
<evidence type="ECO:0000256" key="3">
    <source>
        <dbReference type="ARBA" id="ARBA00011245"/>
    </source>
</evidence>
<gene>
    <name evidence="10 12" type="primary">lolA</name>
    <name evidence="12" type="ORF">NG99_09965</name>
</gene>
<dbReference type="AlphaFoldDB" id="A0A0A3Z517"/>
<reference evidence="12 13" key="1">
    <citation type="submission" date="2014-10" db="EMBL/GenBank/DDBJ databases">
        <title>Genome sequence of Erwinia typographi M043b.</title>
        <authorList>
            <person name="Chan K.-G."/>
            <person name="Tan W.-S."/>
        </authorList>
    </citation>
    <scope>NUCLEOTIDE SEQUENCE [LARGE SCALE GENOMIC DNA]</scope>
    <source>
        <strain evidence="12 13">M043b</strain>
    </source>
</reference>
<comment type="subunit">
    <text evidence="3 10">Monomer.</text>
</comment>
<dbReference type="GO" id="GO:0030288">
    <property type="term" value="C:outer membrane-bounded periplasmic space"/>
    <property type="evidence" value="ECO:0007669"/>
    <property type="project" value="TreeGrafter"/>
</dbReference>
<organism evidence="12 13">
    <name type="scientific">Erwinia typographi</name>
    <dbReference type="NCBI Taxonomy" id="371042"/>
    <lineage>
        <taxon>Bacteria</taxon>
        <taxon>Pseudomonadati</taxon>
        <taxon>Pseudomonadota</taxon>
        <taxon>Gammaproteobacteria</taxon>
        <taxon>Enterobacterales</taxon>
        <taxon>Erwiniaceae</taxon>
        <taxon>Erwinia</taxon>
    </lineage>
</organism>
<evidence type="ECO:0000256" key="11">
    <source>
        <dbReference type="SAM" id="MobiDB-lite"/>
    </source>
</evidence>
<feature type="signal peptide" evidence="10">
    <location>
        <begin position="1"/>
        <end position="21"/>
    </location>
</feature>
<dbReference type="EMBL" id="JRUQ01000029">
    <property type="protein sequence ID" value="KGT94167.1"/>
    <property type="molecule type" value="Genomic_DNA"/>
</dbReference>
<keyword evidence="6 10" id="KW-0732">Signal</keyword>
<keyword evidence="13" id="KW-1185">Reference proteome</keyword>
<dbReference type="InterPro" id="IPR004564">
    <property type="entry name" value="OM_lipoprot_carrier_LolA-like"/>
</dbReference>
<proteinExistence type="inferred from homology"/>
<comment type="similarity">
    <text evidence="2 10">Belongs to the LolA family.</text>
</comment>
<feature type="chain" id="PRO_5008984104" description="Outer-membrane lipoprotein carrier protein" evidence="10">
    <location>
        <begin position="22"/>
        <end position="203"/>
    </location>
</feature>
<evidence type="ECO:0000256" key="7">
    <source>
        <dbReference type="ARBA" id="ARBA00022764"/>
    </source>
</evidence>
<name>A0A0A3Z517_9GAMM</name>
<dbReference type="GO" id="GO:0044874">
    <property type="term" value="P:lipoprotein localization to outer membrane"/>
    <property type="evidence" value="ECO:0007669"/>
    <property type="project" value="UniProtKB-UniRule"/>
</dbReference>
<dbReference type="OrthoDB" id="9787361at2"/>
<evidence type="ECO:0000256" key="1">
    <source>
        <dbReference type="ARBA" id="ARBA00004418"/>
    </source>
</evidence>
<keyword evidence="9 10" id="KW-0143">Chaperone</keyword>
<dbReference type="Gene3D" id="2.50.20.10">
    <property type="entry name" value="Lipoprotein localisation LolA/LolB/LppX"/>
    <property type="match status" value="1"/>
</dbReference>
<dbReference type="Pfam" id="PF03548">
    <property type="entry name" value="LolA"/>
    <property type="match status" value="1"/>
</dbReference>
<dbReference type="GO" id="GO:0042953">
    <property type="term" value="P:lipoprotein transport"/>
    <property type="evidence" value="ECO:0007669"/>
    <property type="project" value="InterPro"/>
</dbReference>
<dbReference type="PANTHER" id="PTHR35869">
    <property type="entry name" value="OUTER-MEMBRANE LIPOPROTEIN CARRIER PROTEIN"/>
    <property type="match status" value="1"/>
</dbReference>
<evidence type="ECO:0000256" key="5">
    <source>
        <dbReference type="ARBA" id="ARBA00022448"/>
    </source>
</evidence>
<dbReference type="Proteomes" id="UP000030351">
    <property type="component" value="Unassembled WGS sequence"/>
</dbReference>
<evidence type="ECO:0000256" key="4">
    <source>
        <dbReference type="ARBA" id="ARBA00014035"/>
    </source>
</evidence>
<dbReference type="InterPro" id="IPR029046">
    <property type="entry name" value="LolA/LolB/LppX"/>
</dbReference>
<dbReference type="HAMAP" id="MF_00240">
    <property type="entry name" value="LolA"/>
    <property type="match status" value="1"/>
</dbReference>
<evidence type="ECO:0000256" key="9">
    <source>
        <dbReference type="ARBA" id="ARBA00023186"/>
    </source>
</evidence>
<dbReference type="InterPro" id="IPR018323">
    <property type="entry name" value="OM_lipoprot_carrier_LolA_Pbac"/>
</dbReference>
<dbReference type="FunFam" id="2.50.20.10:FF:000001">
    <property type="entry name" value="Outer-membrane lipoprotein carrier protein"/>
    <property type="match status" value="1"/>
</dbReference>
<evidence type="ECO:0000256" key="8">
    <source>
        <dbReference type="ARBA" id="ARBA00022927"/>
    </source>
</evidence>
<dbReference type="CDD" id="cd16325">
    <property type="entry name" value="LolA"/>
    <property type="match status" value="1"/>
</dbReference>
<evidence type="ECO:0000313" key="12">
    <source>
        <dbReference type="EMBL" id="KGT94167.1"/>
    </source>
</evidence>
<evidence type="ECO:0000256" key="6">
    <source>
        <dbReference type="ARBA" id="ARBA00022729"/>
    </source>
</evidence>
<evidence type="ECO:0000256" key="10">
    <source>
        <dbReference type="HAMAP-Rule" id="MF_00240"/>
    </source>
</evidence>
<accession>A0A0A3Z517</accession>
<dbReference type="SUPFAM" id="SSF89392">
    <property type="entry name" value="Prokaryotic lipoproteins and lipoprotein localization factors"/>
    <property type="match status" value="1"/>
</dbReference>
<dbReference type="NCBIfam" id="TIGR00547">
    <property type="entry name" value="lolA"/>
    <property type="match status" value="1"/>
</dbReference>
<keyword evidence="12" id="KW-0449">Lipoprotein</keyword>
<comment type="function">
    <text evidence="10">Participates in the translocation of lipoproteins from the inner membrane to the outer membrane. Only forms a complex with a lipoprotein if the residue after the N-terminal Cys is not an aspartate (The Asp acts as a targeting signal to indicate that the lipoprotein should stay in the inner membrane).</text>
</comment>
<protein>
    <recommendedName>
        <fullName evidence="4 10">Outer-membrane lipoprotein carrier protein</fullName>
    </recommendedName>
</protein>
<dbReference type="STRING" id="371042.NG99_09965"/>
<comment type="subcellular location">
    <subcellularLocation>
        <location evidence="1 10">Periplasm</location>
    </subcellularLocation>
</comment>
<dbReference type="PANTHER" id="PTHR35869:SF1">
    <property type="entry name" value="OUTER-MEMBRANE LIPOPROTEIN CARRIER PROTEIN"/>
    <property type="match status" value="1"/>
</dbReference>
<evidence type="ECO:0000313" key="13">
    <source>
        <dbReference type="Proteomes" id="UP000030351"/>
    </source>
</evidence>
<sequence precursor="true">MKKLMISCSLLAALSSASVLADASSDLQQRLDKVKSFHASFTQKVTDGSGQSVQDGEGELWVKRPNLFNWHITAPDESVLISDGKTLWFYNPFVEQVSASWLKDATSNTPFMLIARNQSSDWKQYNIKQQGDNFELTPKSTDGNLKQFTINVSGNGTINQFSAVEQDGQRSSYALKTQQNGAVEASKFQFTPPKGVTVDDQRQ</sequence>
<feature type="region of interest" description="Disordered" evidence="11">
    <location>
        <begin position="184"/>
        <end position="203"/>
    </location>
</feature>
<evidence type="ECO:0000256" key="2">
    <source>
        <dbReference type="ARBA" id="ARBA00007615"/>
    </source>
</evidence>
<keyword evidence="5 10" id="KW-0813">Transport</keyword>
<comment type="caution">
    <text evidence="12">The sequence shown here is derived from an EMBL/GenBank/DDBJ whole genome shotgun (WGS) entry which is preliminary data.</text>
</comment>